<dbReference type="AlphaFoldDB" id="A0A2R5FCG9"/>
<feature type="signal peptide" evidence="2">
    <location>
        <begin position="1"/>
        <end position="19"/>
    </location>
</feature>
<evidence type="ECO:0008006" key="5">
    <source>
        <dbReference type="Google" id="ProtNLM"/>
    </source>
</evidence>
<organism evidence="3 4">
    <name type="scientific">Novimethylophilus kurashikiensis</name>
    <dbReference type="NCBI Taxonomy" id="1825523"/>
    <lineage>
        <taxon>Bacteria</taxon>
        <taxon>Pseudomonadati</taxon>
        <taxon>Pseudomonadota</taxon>
        <taxon>Betaproteobacteria</taxon>
        <taxon>Nitrosomonadales</taxon>
        <taxon>Methylophilaceae</taxon>
        <taxon>Novimethylophilus</taxon>
    </lineage>
</organism>
<protein>
    <recommendedName>
        <fullName evidence="5">PepSY domain-containing protein</fullName>
    </recommendedName>
</protein>
<dbReference type="RefSeq" id="WP_109016700.1">
    <property type="nucleotide sequence ID" value="NZ_BDOQ01000019.1"/>
</dbReference>
<feature type="region of interest" description="Disordered" evidence="1">
    <location>
        <begin position="104"/>
        <end position="131"/>
    </location>
</feature>
<dbReference type="EMBL" id="BDOQ01000019">
    <property type="protein sequence ID" value="GBG15549.1"/>
    <property type="molecule type" value="Genomic_DNA"/>
</dbReference>
<accession>A0A2R5FCG9</accession>
<gene>
    <name evidence="3" type="ORF">NMK_3158</name>
</gene>
<evidence type="ECO:0000256" key="1">
    <source>
        <dbReference type="SAM" id="MobiDB-lite"/>
    </source>
</evidence>
<sequence>MTTRWTPLIALAIAGPAFAASVEAIPEKEQDFVDTVQTLQQSEIAELLGDPAYQYDIKDDDGQVVGSIWHYHGVTTGDDGQYYKTTELDFVGTKVANIVLINNEDEDTGEDQPTPPDSAFTPSSLDRANVF</sequence>
<dbReference type="OrthoDB" id="8537549at2"/>
<name>A0A2R5FCG9_9PROT</name>
<reference evidence="3 4" key="1">
    <citation type="journal article" date="2018" name="Environ. Microbiol.">
        <title>Isolation and genomic characterization of Novimethylophilus kurashikiensis gen. nov. sp. nov., a new lanthanide-dependent methylotrophic species of Methylophilaceae.</title>
        <authorList>
            <person name="Lv H."/>
            <person name="Sahin N."/>
            <person name="Tani A."/>
        </authorList>
    </citation>
    <scope>NUCLEOTIDE SEQUENCE [LARGE SCALE GENOMIC DNA]</scope>
    <source>
        <strain evidence="3 4">La2-4</strain>
    </source>
</reference>
<evidence type="ECO:0000313" key="4">
    <source>
        <dbReference type="Proteomes" id="UP000245081"/>
    </source>
</evidence>
<dbReference type="Proteomes" id="UP000245081">
    <property type="component" value="Unassembled WGS sequence"/>
</dbReference>
<evidence type="ECO:0000256" key="2">
    <source>
        <dbReference type="SAM" id="SignalP"/>
    </source>
</evidence>
<feature type="compositionally biased region" description="Polar residues" evidence="1">
    <location>
        <begin position="120"/>
        <end position="131"/>
    </location>
</feature>
<feature type="chain" id="PRO_5015330322" description="PepSY domain-containing protein" evidence="2">
    <location>
        <begin position="20"/>
        <end position="131"/>
    </location>
</feature>
<proteinExistence type="predicted"/>
<keyword evidence="2" id="KW-0732">Signal</keyword>
<keyword evidence="4" id="KW-1185">Reference proteome</keyword>
<comment type="caution">
    <text evidence="3">The sequence shown here is derived from an EMBL/GenBank/DDBJ whole genome shotgun (WGS) entry which is preliminary data.</text>
</comment>
<evidence type="ECO:0000313" key="3">
    <source>
        <dbReference type="EMBL" id="GBG15549.1"/>
    </source>
</evidence>